<feature type="signal peptide" evidence="1">
    <location>
        <begin position="1"/>
        <end position="22"/>
    </location>
</feature>
<keyword evidence="3" id="KW-1185">Reference proteome</keyword>
<reference evidence="2" key="1">
    <citation type="journal article" date="2023" name="G3 (Bethesda)">
        <title>Whole genome assembly and annotation of the endangered Caribbean coral Acropora cervicornis.</title>
        <authorList>
            <person name="Selwyn J.D."/>
            <person name="Vollmer S.V."/>
        </authorList>
    </citation>
    <scope>NUCLEOTIDE SEQUENCE</scope>
    <source>
        <strain evidence="2">K2</strain>
    </source>
</reference>
<keyword evidence="1" id="KW-0732">Signal</keyword>
<evidence type="ECO:0008006" key="4">
    <source>
        <dbReference type="Google" id="ProtNLM"/>
    </source>
</evidence>
<sequence>MEKVSCILVAFLVATSVERTRGQTMIGKCNLTAFFGGGVKCQRDMIMALKDNANCSSTAYRNETACLNTHVDNCVKDDPLLYILKDEIGKLLLLLLYHCGDLGLEVMDINQVILRQVKCDAADLNKMTTCWDDFRETFQRNKSDLSLCRKYAEGKQNCTNLARHACAGICDSISKDQYNPFCDNHMDPPGTSEFTEDNKFKGCLAANLNPKCFAIQRSAMVSQDVIRALDSISLSKRVFCGPVEAVNADSFHRRVKELANCRPEFFKSAETCAKPFREVYSKASSKKSPGVCSGQII</sequence>
<evidence type="ECO:0000313" key="3">
    <source>
        <dbReference type="Proteomes" id="UP001249851"/>
    </source>
</evidence>
<evidence type="ECO:0000256" key="1">
    <source>
        <dbReference type="SAM" id="SignalP"/>
    </source>
</evidence>
<evidence type="ECO:0000313" key="2">
    <source>
        <dbReference type="EMBL" id="KAK2561733.1"/>
    </source>
</evidence>
<gene>
    <name evidence="2" type="ORF">P5673_015108</name>
</gene>
<reference evidence="2" key="2">
    <citation type="journal article" date="2023" name="Science">
        <title>Genomic signatures of disease resistance in endangered staghorn corals.</title>
        <authorList>
            <person name="Vollmer S.V."/>
            <person name="Selwyn J.D."/>
            <person name="Despard B.A."/>
            <person name="Roesel C.L."/>
        </authorList>
    </citation>
    <scope>NUCLEOTIDE SEQUENCE</scope>
    <source>
        <strain evidence="2">K2</strain>
    </source>
</reference>
<name>A0AAD9QI25_ACRCE</name>
<feature type="chain" id="PRO_5042216156" description="Secreted protein" evidence="1">
    <location>
        <begin position="23"/>
        <end position="297"/>
    </location>
</feature>
<dbReference type="AlphaFoldDB" id="A0AAD9QI25"/>
<comment type="caution">
    <text evidence="2">The sequence shown here is derived from an EMBL/GenBank/DDBJ whole genome shotgun (WGS) entry which is preliminary data.</text>
</comment>
<dbReference type="Proteomes" id="UP001249851">
    <property type="component" value="Unassembled WGS sequence"/>
</dbReference>
<proteinExistence type="predicted"/>
<protein>
    <recommendedName>
        <fullName evidence="4">Secreted protein</fullName>
    </recommendedName>
</protein>
<accession>A0AAD9QI25</accession>
<organism evidence="2 3">
    <name type="scientific">Acropora cervicornis</name>
    <name type="common">Staghorn coral</name>
    <dbReference type="NCBI Taxonomy" id="6130"/>
    <lineage>
        <taxon>Eukaryota</taxon>
        <taxon>Metazoa</taxon>
        <taxon>Cnidaria</taxon>
        <taxon>Anthozoa</taxon>
        <taxon>Hexacorallia</taxon>
        <taxon>Scleractinia</taxon>
        <taxon>Astrocoeniina</taxon>
        <taxon>Acroporidae</taxon>
        <taxon>Acropora</taxon>
    </lineage>
</organism>
<dbReference type="EMBL" id="JARQWQ010000031">
    <property type="protein sequence ID" value="KAK2561733.1"/>
    <property type="molecule type" value="Genomic_DNA"/>
</dbReference>